<evidence type="ECO:0000313" key="4">
    <source>
        <dbReference type="Proteomes" id="UP001597526"/>
    </source>
</evidence>
<evidence type="ECO:0000313" key="3">
    <source>
        <dbReference type="EMBL" id="MFD2586996.1"/>
    </source>
</evidence>
<gene>
    <name evidence="3" type="ORF">ACFSQJ_08640</name>
</gene>
<protein>
    <submittedName>
        <fullName evidence="3">LETM1-related biofilm-associated protein</fullName>
    </submittedName>
</protein>
<dbReference type="InterPro" id="IPR033122">
    <property type="entry name" value="LETM1-like_RBD"/>
</dbReference>
<sequence length="396" mass="45550">MNPSASGWISKFGSLADEYSKAYKDFDALYDDLLLNGFIYGVHLAVPSFIETEHKLSEDEVAKINLLSALYCSYRFDTGNINFEEFVNTVFSYYNTLDLGKISFLNKILTGSKTDAQLEQLIDSRIYLNGNIFNRAFGNSITNSLLFIDVLLFRAYLSDKTNLIRHAQLLEYVTVNIAYQALNSKKTRKSDEKLIQLLASSLTYVDIENANFDNNHLNILYTNFTFCEKKYLLDIACLTVWEDHSLDYTESEYIDRLGKDLNHEENTIKNALKNVRIFFEENFEKIPYLKDTNLASKFYDGMTKNVSKIILRNSKRLKKELSESKELVLLLTKATTKELNEEERKKIQLQLLDIFKSIPSLAIFILPGGAVLLPIFIKLIPKLLPSAFDDNRIDEK</sequence>
<reference evidence="4" key="1">
    <citation type="journal article" date="2019" name="Int. J. Syst. Evol. Microbiol.">
        <title>The Global Catalogue of Microorganisms (GCM) 10K type strain sequencing project: providing services to taxonomists for standard genome sequencing and annotation.</title>
        <authorList>
            <consortium name="The Broad Institute Genomics Platform"/>
            <consortium name="The Broad Institute Genome Sequencing Center for Infectious Disease"/>
            <person name="Wu L."/>
            <person name="Ma J."/>
        </authorList>
    </citation>
    <scope>NUCLEOTIDE SEQUENCE [LARGE SCALE GENOMIC DNA]</scope>
    <source>
        <strain evidence="4">KCTC 52368</strain>
    </source>
</reference>
<dbReference type="Proteomes" id="UP001597526">
    <property type="component" value="Unassembled WGS sequence"/>
</dbReference>
<dbReference type="RefSeq" id="WP_377766549.1">
    <property type="nucleotide sequence ID" value="NZ_JBHULB010000008.1"/>
</dbReference>
<proteinExistence type="predicted"/>
<keyword evidence="4" id="KW-1185">Reference proteome</keyword>
<comment type="caution">
    <text evidence="3">The sequence shown here is derived from an EMBL/GenBank/DDBJ whole genome shotgun (WGS) entry which is preliminary data.</text>
</comment>
<organism evidence="3 4">
    <name type="scientific">Croceitalea marina</name>
    <dbReference type="NCBI Taxonomy" id="1775166"/>
    <lineage>
        <taxon>Bacteria</taxon>
        <taxon>Pseudomonadati</taxon>
        <taxon>Bacteroidota</taxon>
        <taxon>Flavobacteriia</taxon>
        <taxon>Flavobacteriales</taxon>
        <taxon>Flavobacteriaceae</taxon>
        <taxon>Croceitalea</taxon>
    </lineage>
</organism>
<keyword evidence="1" id="KW-0472">Membrane</keyword>
<feature type="transmembrane region" description="Helical" evidence="1">
    <location>
        <begin position="358"/>
        <end position="377"/>
    </location>
</feature>
<keyword evidence="1" id="KW-0812">Transmembrane</keyword>
<dbReference type="EMBL" id="JBHULB010000008">
    <property type="protein sequence ID" value="MFD2586996.1"/>
    <property type="molecule type" value="Genomic_DNA"/>
</dbReference>
<keyword evidence="1" id="KW-1133">Transmembrane helix</keyword>
<name>A0ABW5MX77_9FLAO</name>
<dbReference type="NCBIfam" id="NF040639">
    <property type="entry name" value="LETM1_rel_film"/>
    <property type="match status" value="1"/>
</dbReference>
<accession>A0ABW5MX77</accession>
<evidence type="ECO:0000256" key="1">
    <source>
        <dbReference type="SAM" id="Phobius"/>
    </source>
</evidence>
<evidence type="ECO:0000259" key="2">
    <source>
        <dbReference type="Pfam" id="PF07766"/>
    </source>
</evidence>
<dbReference type="Pfam" id="PF07766">
    <property type="entry name" value="LETM1_RBD"/>
    <property type="match status" value="1"/>
</dbReference>
<feature type="domain" description="Letm1 RBD" evidence="2">
    <location>
        <begin position="339"/>
        <end position="393"/>
    </location>
</feature>